<name>A0ABX8E0A9_9SPHN</name>
<dbReference type="Proteomes" id="UP000677126">
    <property type="component" value="Chromosome"/>
</dbReference>
<dbReference type="NCBIfam" id="TIGR03015">
    <property type="entry name" value="pepcterm_ATPase"/>
    <property type="match status" value="1"/>
</dbReference>
<evidence type="ECO:0000313" key="5">
    <source>
        <dbReference type="Proteomes" id="UP000677126"/>
    </source>
</evidence>
<dbReference type="InterPro" id="IPR017466">
    <property type="entry name" value="XrtA-assoc_ATPase-like"/>
</dbReference>
<feature type="coiled-coil region" evidence="1">
    <location>
        <begin position="378"/>
        <end position="405"/>
    </location>
</feature>
<organism evidence="4 5">
    <name type="scientific">Novosphingobium decolorationis</name>
    <dbReference type="NCBI Taxonomy" id="2698673"/>
    <lineage>
        <taxon>Bacteria</taxon>
        <taxon>Pseudomonadati</taxon>
        <taxon>Pseudomonadota</taxon>
        <taxon>Alphaproteobacteria</taxon>
        <taxon>Sphingomonadales</taxon>
        <taxon>Sphingomonadaceae</taxon>
        <taxon>Novosphingobium</taxon>
    </lineage>
</organism>
<dbReference type="InterPro" id="IPR052026">
    <property type="entry name" value="ExeA_AAA_ATPase_DNA-bind"/>
</dbReference>
<dbReference type="SMART" id="SM00382">
    <property type="entry name" value="AAA"/>
    <property type="match status" value="1"/>
</dbReference>
<evidence type="ECO:0000313" key="4">
    <source>
        <dbReference type="EMBL" id="QVM82424.1"/>
    </source>
</evidence>
<dbReference type="EMBL" id="CP054856">
    <property type="protein sequence ID" value="QVM82424.1"/>
    <property type="molecule type" value="Genomic_DNA"/>
</dbReference>
<protein>
    <submittedName>
        <fullName evidence="4">AAA family ATPase</fullName>
    </submittedName>
</protein>
<evidence type="ECO:0000259" key="3">
    <source>
        <dbReference type="SMART" id="SM00382"/>
    </source>
</evidence>
<evidence type="ECO:0000256" key="2">
    <source>
        <dbReference type="SAM" id="MobiDB-lite"/>
    </source>
</evidence>
<feature type="compositionally biased region" description="Basic and acidic residues" evidence="2">
    <location>
        <begin position="270"/>
        <end position="284"/>
    </location>
</feature>
<dbReference type="InterPro" id="IPR049945">
    <property type="entry name" value="AAA_22"/>
</dbReference>
<keyword evidence="5" id="KW-1185">Reference proteome</keyword>
<proteinExistence type="predicted"/>
<gene>
    <name evidence="4" type="ORF">HT578_00755</name>
</gene>
<feature type="region of interest" description="Disordered" evidence="2">
    <location>
        <begin position="270"/>
        <end position="296"/>
    </location>
</feature>
<dbReference type="PANTHER" id="PTHR35894:SF1">
    <property type="entry name" value="PHOSPHORIBULOKINASE _ URIDINE KINASE FAMILY"/>
    <property type="match status" value="1"/>
</dbReference>
<feature type="domain" description="AAA+ ATPase" evidence="3">
    <location>
        <begin position="42"/>
        <end position="216"/>
    </location>
</feature>
<keyword evidence="1" id="KW-0175">Coiled coil</keyword>
<dbReference type="Pfam" id="PF13401">
    <property type="entry name" value="AAA_22"/>
    <property type="match status" value="1"/>
</dbReference>
<reference evidence="4 5" key="1">
    <citation type="journal article" date="2021" name="Int. J. Syst. Evol. Microbiol.">
        <title>Novosphingobium decolorationis sp. nov., an aniline blue-decolourizing bacterium isolated from East Pacific sediment.</title>
        <authorList>
            <person name="Chen X."/>
            <person name="Dong B."/>
            <person name="Chen T."/>
            <person name="Ren N."/>
            <person name="Wang J."/>
            <person name="Xu Y."/>
            <person name="Yang J."/>
            <person name="Zhu S."/>
            <person name="Chen J."/>
        </authorList>
    </citation>
    <scope>NUCLEOTIDE SEQUENCE [LARGE SCALE GENOMIC DNA]</scope>
    <source>
        <strain evidence="4 5">502str22</strain>
    </source>
</reference>
<dbReference type="RefSeq" id="WP_213501544.1">
    <property type="nucleotide sequence ID" value="NZ_CP054856.1"/>
</dbReference>
<dbReference type="PANTHER" id="PTHR35894">
    <property type="entry name" value="GENERAL SECRETION PATHWAY PROTEIN A-RELATED"/>
    <property type="match status" value="1"/>
</dbReference>
<sequence>MFDDFYGLEARPFQLTPDPAFYFESVTHRKALSYLGYGLAQGEGFVAITGEVGSGKSTLVAYLMATIDPGRMTAANVVTSALDGEEIVHVVARAFGVEVDGHDKASALGAIETFLHEEARAGRRSLLIVDEAQNLSITALEELRMLSNFQLGAHPLLQTLLLGQPEFRTTLMESDRLEQLRQRVIATHHLTAMQPKEVQAYIEHRLTCVGWDGNPSFDQRVFSGIYEATGGVPRRINQVANRLLLLGSVEQRTRIDSAMLTQVLDEMKHDGTIGHGHEGEDSRSAHHHPDHSLDNGVPASVAIAHEAAFASDDDGKSAARTSHAGIDAPAAIALIESALADRDAQICELQQAVVELANKAEAHEAQALEAEDPSAELVRNLEAQLAEAHERTAALEARLDEQERTLRHVLTMLIEWVEGGGDQRSAA</sequence>
<evidence type="ECO:0000256" key="1">
    <source>
        <dbReference type="SAM" id="Coils"/>
    </source>
</evidence>
<dbReference type="SUPFAM" id="SSF52540">
    <property type="entry name" value="P-loop containing nucleoside triphosphate hydrolases"/>
    <property type="match status" value="1"/>
</dbReference>
<dbReference type="InterPro" id="IPR003593">
    <property type="entry name" value="AAA+_ATPase"/>
</dbReference>
<dbReference type="InterPro" id="IPR027417">
    <property type="entry name" value="P-loop_NTPase"/>
</dbReference>
<accession>A0ABX8E0A9</accession>
<dbReference type="Gene3D" id="3.40.50.300">
    <property type="entry name" value="P-loop containing nucleotide triphosphate hydrolases"/>
    <property type="match status" value="1"/>
</dbReference>